<keyword evidence="3" id="KW-0614">Plasmid</keyword>
<proteinExistence type="predicted"/>
<sequence>MRTYYNVENPVVFRKHFCNVEGGEKFLYDESLLDYLSKFESFKEQIRVSNHELYKNYMDYLKDRSSFSKKRTRHLVESITGYFLRIKYRNTPFGLFSGVGVVNNEKHTKYTHLKKIVLGYRWKYSVINMLEKRYRSNVKYVFENNMTDINGNPFFLDVGKESNIIDGKYYNDEIGFKISKNKLTELLEKFLSKPRCTDDIFNVIKGEYKNIDPSYIKEYIVNLVEKKIIKSTLRSSLSQTDEEWIENVKDFLKVVKDNQSIQKFETLKSLISSYSITNVGEGIYLFDSISKCMNDIFPTQKDDLNVDLYLNDPSLSVTQDNLNDLNKCIDMLTKISIPYDELHDYTSLFLDKFGMDVEVPLYELIDKNSGIGFPKYDSSDNYSTSKETLESIGSLLDEKLYTALINKRPLTIDQSTVNDVQRILNGSDSHKDIIPKSMDVCLTQESHDNKISFTISEIFGSPLGSSITGRFRLLDDLYQKNKDVSDDYITCDINAFPNLLSLSTLTQNRHLNEYELSVGTNGNQHKNQISLNDLVVGYENDTLYIRCSQNNKIVRFVDYNMLNGDLKNPVIKLLLAISNQSDRWPFNFPWSFGQPTRTVIPEIICNNIIVSPLTWNINTANYDNSFEDFYREFICKIDSLQVPKLFYFVESDNKIVSDRKKESIYNIYKHLKKSNSKNAKLQKCEFGSLNDDGKTQEIVVTLKNKYKNNNPINQKPIYRSCDYLKPLNVVNGWFYVEVEFGDVGIKNEFIIQELSKLNDDLNNLYDLFFFIQYENKDNPTIRLRWKSNDIFIVQNRVTKYLDSLIKEGIIKNYTNNNYFRELDRYGGKQNIDKAEQAFHYDTLFSIVSFQNNPEKIEKESLAIYSCVSMLLSISNSIDTIIDFLNIYDYPYNINKNASGWIRKNEKYMDEYLNNLTIETKSLLDRRNNEINDIISNSDRNQVNIVSSFLHMSINRILGTDRYGEQQIMGILLKLFNKAKYTNEITGCKLYTNNSES</sequence>
<evidence type="ECO:0000313" key="4">
    <source>
        <dbReference type="EMBL" id="GAT90974.1"/>
    </source>
</evidence>
<feature type="domain" description="Lantibiotic dehydratase N-terminal" evidence="1">
    <location>
        <begin position="41"/>
        <end position="657"/>
    </location>
</feature>
<evidence type="ECO:0000259" key="2">
    <source>
        <dbReference type="Pfam" id="PF14028"/>
    </source>
</evidence>
<feature type="domain" description="Thiopeptide-type bacteriocin biosynthesis" evidence="2">
    <location>
        <begin position="733"/>
        <end position="973"/>
    </location>
</feature>
<evidence type="ECO:0000313" key="3">
    <source>
        <dbReference type="EMBL" id="BBG67196.1"/>
    </source>
</evidence>
<dbReference type="EMBL" id="AP019008">
    <property type="protein sequence ID" value="BBG67196.1"/>
    <property type="molecule type" value="Genomic_DNA"/>
</dbReference>
<organism evidence="4 5">
    <name type="scientific">Apilactobacillus kunkeei</name>
    <dbReference type="NCBI Taxonomy" id="148814"/>
    <lineage>
        <taxon>Bacteria</taxon>
        <taxon>Bacillati</taxon>
        <taxon>Bacillota</taxon>
        <taxon>Bacilli</taxon>
        <taxon>Lactobacillales</taxon>
        <taxon>Lactobacillaceae</taxon>
        <taxon>Apilactobacillus</taxon>
    </lineage>
</organism>
<dbReference type="AlphaFoldDB" id="A0A1L8CIF3"/>
<name>A0A1L8CIF3_9LACO</name>
<dbReference type="Proteomes" id="UP000186588">
    <property type="component" value="Plasmid pKUNFF30-6"/>
</dbReference>
<geneLocation type="plasmid" evidence="3 5">
    <name>pKUNFF30-6</name>
</geneLocation>
<accession>A0A1L8CIF3</accession>
<protein>
    <submittedName>
        <fullName evidence="3">Lantibiotic dehydratase KukB</fullName>
    </submittedName>
    <submittedName>
        <fullName evidence="4">Nisin biosynthesis protein NisB</fullName>
    </submittedName>
</protein>
<dbReference type="InterPro" id="IPR006827">
    <property type="entry name" value="Lant_deHydtase_N"/>
</dbReference>
<reference evidence="4 5" key="1">
    <citation type="journal article" date="2016" name="Syst. Appl. Microbiol.">
        <title>Genomic characterization of a fructophilic bee symbiont Lactobacillus kunkeei reveals its niche-specific adaptation.</title>
        <authorList>
            <person name="Maeno S."/>
            <person name="Tanizawa Y."/>
            <person name="Kanesaki Y."/>
            <person name="Kubota E."/>
            <person name="Kumar H."/>
            <person name="Dicks L."/>
            <person name="Salminen S."/>
            <person name="Nakagawa J."/>
            <person name="Arita M."/>
            <person name="Endo A."/>
        </authorList>
    </citation>
    <scope>NUCLEOTIDE SEQUENCE [LARGE SCALE GENOMIC DNA]</scope>
    <source>
        <strain evidence="4 5">FF30-6</strain>
    </source>
</reference>
<dbReference type="RefSeq" id="WP_094751006.1">
    <property type="nucleotide sequence ID" value="NZ_AP019008.1"/>
</dbReference>
<dbReference type="EMBL" id="BDDX01000012">
    <property type="protein sequence ID" value="GAT90974.1"/>
    <property type="molecule type" value="Genomic_DNA"/>
</dbReference>
<evidence type="ECO:0000313" key="5">
    <source>
        <dbReference type="Proteomes" id="UP000186588"/>
    </source>
</evidence>
<dbReference type="Pfam" id="PF04738">
    <property type="entry name" value="Lant_dehydr_N"/>
    <property type="match status" value="1"/>
</dbReference>
<dbReference type="InterPro" id="IPR023809">
    <property type="entry name" value="Thiopep_bacteriocin_synth_dom"/>
</dbReference>
<reference evidence="3" key="2">
    <citation type="journal article" date="2020" name="Front">
        <title>Kunkecin A, a New Nisin Variant Bacteriocin Produced by the Fructophilic Lactic Acid Bacterium, Apilactobacillus kunkeei FF30-6 Isolated from Honey bees.</title>
        <authorList>
            <person name="Zendo T."/>
            <person name="Ohashi C."/>
            <person name="Maeno S."/>
            <person name="Piao X."/>
            <person name="Salminen S."/>
            <person name="Sonomoto K."/>
            <person name="Endo A."/>
        </authorList>
    </citation>
    <scope>NUCLEOTIDE SEQUENCE</scope>
    <source>
        <strain evidence="3">FF30-6</strain>
        <plasmid evidence="3">pKUNFF30-6</plasmid>
    </source>
</reference>
<dbReference type="NCBIfam" id="TIGR03891">
    <property type="entry name" value="thiopep_ocin"/>
    <property type="match status" value="1"/>
</dbReference>
<reference evidence="5" key="3">
    <citation type="journal article" date="2020" name="Front. Microbiol.">
        <title>Kunkecin A, a New Nisin Variant Bacteriocin Produced by the Fructophilic Lactic Acid Bacterium, Apilactobacillus kunkeei FF30-6 Isolated from Honey bees.</title>
        <authorList>
            <person name="Zendo T."/>
            <person name="Ohashi C."/>
            <person name="Maeno S."/>
            <person name="Piao X."/>
            <person name="Salminen S."/>
            <person name="Sonomoto K."/>
            <person name="Endo A."/>
        </authorList>
    </citation>
    <scope>NUCLEOTIDE SEQUENCE [LARGE SCALE GENOMIC DNA]</scope>
    <source>
        <strain evidence="5">FF30-6</strain>
        <plasmid evidence="5">pKUNFF30-6</plasmid>
    </source>
</reference>
<dbReference type="Proteomes" id="UP000186588">
    <property type="component" value="Unassembled WGS sequence"/>
</dbReference>
<evidence type="ECO:0000259" key="1">
    <source>
        <dbReference type="Pfam" id="PF04738"/>
    </source>
</evidence>
<dbReference type="Pfam" id="PF14028">
    <property type="entry name" value="Lant_dehydr_C"/>
    <property type="match status" value="1"/>
</dbReference>
<gene>
    <name evidence="4" type="primary">nisB</name>
    <name evidence="3" type="synonym">kukB</name>
    <name evidence="4" type="ORF">FF306_01094</name>
    <name evidence="3" type="ORF">FF306_p00017</name>
</gene>